<evidence type="ECO:0000313" key="3">
    <source>
        <dbReference type="EMBL" id="RZF38500.1"/>
    </source>
</evidence>
<dbReference type="InterPro" id="IPR039353">
    <property type="entry name" value="TF_Adf1"/>
</dbReference>
<evidence type="ECO:0000256" key="1">
    <source>
        <dbReference type="SAM" id="MobiDB-lite"/>
    </source>
</evidence>
<feature type="region of interest" description="Disordered" evidence="1">
    <location>
        <begin position="124"/>
        <end position="154"/>
    </location>
</feature>
<organism evidence="3 4">
    <name type="scientific">Laodelphax striatellus</name>
    <name type="common">Small brown planthopper</name>
    <name type="synonym">Delphax striatella</name>
    <dbReference type="NCBI Taxonomy" id="195883"/>
    <lineage>
        <taxon>Eukaryota</taxon>
        <taxon>Metazoa</taxon>
        <taxon>Ecdysozoa</taxon>
        <taxon>Arthropoda</taxon>
        <taxon>Hexapoda</taxon>
        <taxon>Insecta</taxon>
        <taxon>Pterygota</taxon>
        <taxon>Neoptera</taxon>
        <taxon>Paraneoptera</taxon>
        <taxon>Hemiptera</taxon>
        <taxon>Auchenorrhyncha</taxon>
        <taxon>Fulgoroidea</taxon>
        <taxon>Delphacidae</taxon>
        <taxon>Criomorphinae</taxon>
        <taxon>Laodelphax</taxon>
    </lineage>
</organism>
<dbReference type="EMBL" id="QKKF02022243">
    <property type="protein sequence ID" value="RZF38500.1"/>
    <property type="molecule type" value="Genomic_DNA"/>
</dbReference>
<sequence>MEHFIEMVKCNPVLYDTSHEDYKKLKLKDAVWDQIAKEFSLASGEAAKEQWKKVRDCHRDALKRQEKKKKGKMAGATPIRPWVYQKQMEFLLPFMTNRSSGLAAAVADYTSDGDDKVEFLEEIEIEPDQTSMEEEEIESRPSSLPPPSKKTKTSGVNDLIIKTLKNLEKRAEARDSMRSAIADNLVSQKPAGENDPLYNFFLCMYHSTRQLPLSNQLAVRRKIFEVVAKEEEIVMLSDSTPNQGT</sequence>
<feature type="compositionally biased region" description="Acidic residues" evidence="1">
    <location>
        <begin position="124"/>
        <end position="137"/>
    </location>
</feature>
<dbReference type="GO" id="GO:0005634">
    <property type="term" value="C:nucleus"/>
    <property type="evidence" value="ECO:0007669"/>
    <property type="project" value="TreeGrafter"/>
</dbReference>
<name>A0A482WZM4_LAOST</name>
<reference evidence="3 4" key="1">
    <citation type="journal article" date="2017" name="Gigascience">
        <title>Genome sequence of the small brown planthopper, Laodelphax striatellus.</title>
        <authorList>
            <person name="Zhu J."/>
            <person name="Jiang F."/>
            <person name="Wang X."/>
            <person name="Yang P."/>
            <person name="Bao Y."/>
            <person name="Zhao W."/>
            <person name="Wang W."/>
            <person name="Lu H."/>
            <person name="Wang Q."/>
            <person name="Cui N."/>
            <person name="Li J."/>
            <person name="Chen X."/>
            <person name="Luo L."/>
            <person name="Yu J."/>
            <person name="Kang L."/>
            <person name="Cui F."/>
        </authorList>
    </citation>
    <scope>NUCLEOTIDE SEQUENCE [LARGE SCALE GENOMIC DNA]</scope>
    <source>
        <strain evidence="3">Lst14</strain>
    </source>
</reference>
<gene>
    <name evidence="3" type="ORF">LSTR_LSTR006095</name>
</gene>
<dbReference type="FunCoup" id="A0A482WZM4">
    <property type="interactions" value="40"/>
</dbReference>
<evidence type="ECO:0000259" key="2">
    <source>
        <dbReference type="PROSITE" id="PS51029"/>
    </source>
</evidence>
<accession>A0A482WZM4</accession>
<dbReference type="OrthoDB" id="6629411at2759"/>
<dbReference type="InterPro" id="IPR006578">
    <property type="entry name" value="MADF-dom"/>
</dbReference>
<dbReference type="Pfam" id="PF02944">
    <property type="entry name" value="BESS"/>
    <property type="match status" value="1"/>
</dbReference>
<dbReference type="Pfam" id="PF10545">
    <property type="entry name" value="MADF_DNA_bdg"/>
    <property type="match status" value="1"/>
</dbReference>
<dbReference type="PANTHER" id="PTHR12243:SF67">
    <property type="entry name" value="COREPRESSOR OF PANGOLIN, ISOFORM A-RELATED"/>
    <property type="match status" value="1"/>
</dbReference>
<dbReference type="PROSITE" id="PS51029">
    <property type="entry name" value="MADF"/>
    <property type="match status" value="1"/>
</dbReference>
<keyword evidence="4" id="KW-1185">Reference proteome</keyword>
<dbReference type="InterPro" id="IPR004210">
    <property type="entry name" value="BESS_motif"/>
</dbReference>
<dbReference type="GO" id="GO:0006357">
    <property type="term" value="P:regulation of transcription by RNA polymerase II"/>
    <property type="evidence" value="ECO:0007669"/>
    <property type="project" value="TreeGrafter"/>
</dbReference>
<protein>
    <recommendedName>
        <fullName evidence="2">MADF domain-containing protein</fullName>
    </recommendedName>
</protein>
<dbReference type="InParanoid" id="A0A482WZM4"/>
<evidence type="ECO:0000313" key="4">
    <source>
        <dbReference type="Proteomes" id="UP000291343"/>
    </source>
</evidence>
<dbReference type="GO" id="GO:0003677">
    <property type="term" value="F:DNA binding"/>
    <property type="evidence" value="ECO:0007669"/>
    <property type="project" value="InterPro"/>
</dbReference>
<feature type="domain" description="MADF" evidence="2">
    <location>
        <begin position="3"/>
        <end position="96"/>
    </location>
</feature>
<dbReference type="GO" id="GO:0005667">
    <property type="term" value="C:transcription regulator complex"/>
    <property type="evidence" value="ECO:0007669"/>
    <property type="project" value="TreeGrafter"/>
</dbReference>
<dbReference type="AlphaFoldDB" id="A0A482WZM4"/>
<proteinExistence type="predicted"/>
<dbReference type="Proteomes" id="UP000291343">
    <property type="component" value="Unassembled WGS sequence"/>
</dbReference>
<dbReference type="PANTHER" id="PTHR12243">
    <property type="entry name" value="MADF DOMAIN TRANSCRIPTION FACTOR"/>
    <property type="match status" value="1"/>
</dbReference>
<comment type="caution">
    <text evidence="3">The sequence shown here is derived from an EMBL/GenBank/DDBJ whole genome shotgun (WGS) entry which is preliminary data.</text>
</comment>
<dbReference type="SMART" id="SM00595">
    <property type="entry name" value="MADF"/>
    <property type="match status" value="1"/>
</dbReference>